<name>A0A8X6V335_TRICX</name>
<organism evidence="1 2">
    <name type="scientific">Trichonephila clavipes</name>
    <name type="common">Golden silk orbweaver</name>
    <name type="synonym">Nephila clavipes</name>
    <dbReference type="NCBI Taxonomy" id="2585209"/>
    <lineage>
        <taxon>Eukaryota</taxon>
        <taxon>Metazoa</taxon>
        <taxon>Ecdysozoa</taxon>
        <taxon>Arthropoda</taxon>
        <taxon>Chelicerata</taxon>
        <taxon>Arachnida</taxon>
        <taxon>Araneae</taxon>
        <taxon>Araneomorphae</taxon>
        <taxon>Entelegynae</taxon>
        <taxon>Araneoidea</taxon>
        <taxon>Nephilidae</taxon>
        <taxon>Trichonephila</taxon>
    </lineage>
</organism>
<dbReference type="AlphaFoldDB" id="A0A8X6V335"/>
<dbReference type="Proteomes" id="UP000887159">
    <property type="component" value="Unassembled WGS sequence"/>
</dbReference>
<evidence type="ECO:0000313" key="1">
    <source>
        <dbReference type="EMBL" id="GFY02857.1"/>
    </source>
</evidence>
<proteinExistence type="predicted"/>
<sequence length="124" mass="14112">MDYEVQLPLALLYSGCRKSQSFYSMKLEGVHNVPKAFFQSCSLSTSIMSGDVELRFHEDDNVTPETFCYSAFVDQETARDTFVAQLCRYHLHGRTINVRMHTCTTYVMPPFADVSTIANGAFLY</sequence>
<protein>
    <recommendedName>
        <fullName evidence="3">ZP domain-containing protein</fullName>
    </recommendedName>
</protein>
<dbReference type="EMBL" id="BMAU01021233">
    <property type="protein sequence ID" value="GFY02857.1"/>
    <property type="molecule type" value="Genomic_DNA"/>
</dbReference>
<keyword evidence="2" id="KW-1185">Reference proteome</keyword>
<accession>A0A8X6V335</accession>
<evidence type="ECO:0008006" key="3">
    <source>
        <dbReference type="Google" id="ProtNLM"/>
    </source>
</evidence>
<gene>
    <name evidence="1" type="ORF">TNCV_3507371</name>
</gene>
<comment type="caution">
    <text evidence="1">The sequence shown here is derived from an EMBL/GenBank/DDBJ whole genome shotgun (WGS) entry which is preliminary data.</text>
</comment>
<reference evidence="1" key="1">
    <citation type="submission" date="2020-08" db="EMBL/GenBank/DDBJ databases">
        <title>Multicomponent nature underlies the extraordinary mechanical properties of spider dragline silk.</title>
        <authorList>
            <person name="Kono N."/>
            <person name="Nakamura H."/>
            <person name="Mori M."/>
            <person name="Yoshida Y."/>
            <person name="Ohtoshi R."/>
            <person name="Malay A.D."/>
            <person name="Moran D.A.P."/>
            <person name="Tomita M."/>
            <person name="Numata K."/>
            <person name="Arakawa K."/>
        </authorList>
    </citation>
    <scope>NUCLEOTIDE SEQUENCE</scope>
</reference>
<evidence type="ECO:0000313" key="2">
    <source>
        <dbReference type="Proteomes" id="UP000887159"/>
    </source>
</evidence>